<gene>
    <name evidence="2" type="primary">LOC107819834</name>
</gene>
<feature type="domain" description="Reverse transcriptase Ty1/copia-type" evidence="1">
    <location>
        <begin position="191"/>
        <end position="278"/>
    </location>
</feature>
<dbReference type="OrthoDB" id="1692315at2759"/>
<sequence length="281" mass="31840">MWCSKRRFFPFSNITCPDDAEDLFTSPNSLEAEEMQQSHPTVIPPTSLNIQPQIEDTTATTEETTNDARVLDNVISYGEHKSVDQINDNFIDDQVAEPTEAQQYSSEPTESEQVVESYLSVFSVLNEPQSFKKAAYDPRWIEVMNQEIKALEENHIWEVVDLPEGKKPIGSKVISMRKCNTLATRFPNPGENKVCILIKSLYGLKQDSRQWNIKLTDALVGAGYQQSAYDHSLFTKQLGQDIVIILVYVDDLLITGRNMSLVEDTKITLHAKFKVKGFRGT</sequence>
<dbReference type="SUPFAM" id="SSF56672">
    <property type="entry name" value="DNA/RNA polymerases"/>
    <property type="match status" value="1"/>
</dbReference>
<dbReference type="InterPro" id="IPR013103">
    <property type="entry name" value="RVT_2"/>
</dbReference>
<dbReference type="RefSeq" id="XP_016501472.1">
    <property type="nucleotide sequence ID" value="XM_016645986.1"/>
</dbReference>
<dbReference type="KEGG" id="nta:107819834"/>
<reference evidence="2" key="1">
    <citation type="submission" date="2025-08" db="UniProtKB">
        <authorList>
            <consortium name="RefSeq"/>
        </authorList>
    </citation>
    <scope>IDENTIFICATION</scope>
</reference>
<accession>A0A1S4CJR7</accession>
<dbReference type="InterPro" id="IPR043502">
    <property type="entry name" value="DNA/RNA_pol_sf"/>
</dbReference>
<dbReference type="STRING" id="4097.A0A1S4CJR7"/>
<name>A0A1S4CJR7_TOBAC</name>
<dbReference type="Pfam" id="PF07727">
    <property type="entry name" value="RVT_2"/>
    <property type="match status" value="1"/>
</dbReference>
<protein>
    <recommendedName>
        <fullName evidence="1">Reverse transcriptase Ty1/copia-type domain-containing protein</fullName>
    </recommendedName>
</protein>
<organism evidence="2">
    <name type="scientific">Nicotiana tabacum</name>
    <name type="common">Common tobacco</name>
    <dbReference type="NCBI Taxonomy" id="4097"/>
    <lineage>
        <taxon>Eukaryota</taxon>
        <taxon>Viridiplantae</taxon>
        <taxon>Streptophyta</taxon>
        <taxon>Embryophyta</taxon>
        <taxon>Tracheophyta</taxon>
        <taxon>Spermatophyta</taxon>
        <taxon>Magnoliopsida</taxon>
        <taxon>eudicotyledons</taxon>
        <taxon>Gunneridae</taxon>
        <taxon>Pentapetalae</taxon>
        <taxon>asterids</taxon>
        <taxon>lamiids</taxon>
        <taxon>Solanales</taxon>
        <taxon>Solanaceae</taxon>
        <taxon>Nicotianoideae</taxon>
        <taxon>Nicotianeae</taxon>
        <taxon>Nicotiana</taxon>
    </lineage>
</organism>
<evidence type="ECO:0000259" key="1">
    <source>
        <dbReference type="Pfam" id="PF07727"/>
    </source>
</evidence>
<evidence type="ECO:0000313" key="2">
    <source>
        <dbReference type="RefSeq" id="XP_016501472.1"/>
    </source>
</evidence>
<dbReference type="PaxDb" id="4097-A0A1S4CJR7"/>
<proteinExistence type="predicted"/>
<dbReference type="AlphaFoldDB" id="A0A1S4CJR7"/>